<dbReference type="AlphaFoldDB" id="A0A1C9LUE0"/>
<accession>A0A1C9LUE0</accession>
<evidence type="ECO:0000313" key="3">
    <source>
        <dbReference type="EMBL" id="QRN92405.1"/>
    </source>
</evidence>
<evidence type="ECO:0000313" key="2">
    <source>
        <dbReference type="EMBL" id="AOQ25936.1"/>
    </source>
</evidence>
<evidence type="ECO:0000256" key="1">
    <source>
        <dbReference type="SAM" id="Coils"/>
    </source>
</evidence>
<dbReference type="EMBL" id="CP069389">
    <property type="protein sequence ID" value="QRN92405.1"/>
    <property type="molecule type" value="Genomic_DNA"/>
</dbReference>
<name>A0A1C9LUE0_MAMSC</name>
<feature type="coiled-coil region" evidence="1">
    <location>
        <begin position="107"/>
        <end position="158"/>
    </location>
</feature>
<gene>
    <name evidence="3" type="ORF">JRU67_06425</name>
</gene>
<reference evidence="3" key="2">
    <citation type="submission" date="2021-02" db="EMBL/GenBank/DDBJ databases">
        <title>cfr and optrA-positive Staphylococcus spp.</title>
        <authorList>
            <person name="Chen L."/>
        </authorList>
    </citation>
    <scope>NUCLEOTIDE SEQUENCE</scope>
    <source>
        <strain evidence="3">GDQ20D70P</strain>
    </source>
</reference>
<dbReference type="RefSeq" id="WP_123316972.1">
    <property type="nucleotide sequence ID" value="NZ_CP069389.1"/>
</dbReference>
<keyword evidence="1" id="KW-0175">Coiled coil</keyword>
<protein>
    <submittedName>
        <fullName evidence="2">Uncharacterized protein</fullName>
    </submittedName>
</protein>
<proteinExistence type="predicted"/>
<sequence length="215" mass="25554">MTKKGRKPILTETEAKEIVNSYVLKHSVSKEIQYIDLHKYCIELYQNQEIPKLPSESFWRKKDRAGRKLIDEVNTALSHKLEKHEKDNELQNLLILIDNKIQNKELKITLFNELKSKQSKVEQLEQELNIKEESILSLKKSQEYLQQLNKQQQDLISQVFHYFLKKSSQDNLAFFDSALKNIFSKPLDYLTLLREEKTQNQNNIADFFKNRLKNN</sequence>
<organism evidence="2">
    <name type="scientific">Mammaliicoccus sciuri</name>
    <name type="common">Staphylococcus sciuri</name>
    <dbReference type="NCBI Taxonomy" id="1296"/>
    <lineage>
        <taxon>Bacteria</taxon>
        <taxon>Bacillati</taxon>
        <taxon>Bacillota</taxon>
        <taxon>Bacilli</taxon>
        <taxon>Bacillales</taxon>
        <taxon>Staphylococcaceae</taxon>
        <taxon>Mammaliicoccus</taxon>
    </lineage>
</organism>
<dbReference type="EMBL" id="KX447571">
    <property type="protein sequence ID" value="AOQ25936.1"/>
    <property type="molecule type" value="Genomic_DNA"/>
</dbReference>
<reference evidence="2" key="1">
    <citation type="submission" date="2016-06" db="EMBL/GenBank/DDBJ databases">
        <title>Presence of the optrA gene in methicillin-resistant Staphylococcus sciuri of porcine origin.</title>
        <authorList>
            <person name="Fan R."/>
            <person name="Li D."/>
            <person name="Wang Y."/>
            <person name="He T."/>
            <person name="Schwarz S."/>
            <person name="Wu C."/>
        </authorList>
    </citation>
    <scope>NUCLEOTIDE SEQUENCE</scope>
    <source>
        <strain evidence="2">MS11-3</strain>
    </source>
</reference>
<dbReference type="Proteomes" id="UP000640299">
    <property type="component" value="Chromosome"/>
</dbReference>